<organism evidence="1">
    <name type="scientific">mine drainage metagenome</name>
    <dbReference type="NCBI Taxonomy" id="410659"/>
    <lineage>
        <taxon>unclassified sequences</taxon>
        <taxon>metagenomes</taxon>
        <taxon>ecological metagenomes</taxon>
    </lineage>
</organism>
<name>A0A1J5P5S5_9ZZZZ</name>
<proteinExistence type="predicted"/>
<gene>
    <name evidence="1" type="ORF">GALL_523540</name>
</gene>
<evidence type="ECO:0000313" key="1">
    <source>
        <dbReference type="EMBL" id="OIQ66080.1"/>
    </source>
</evidence>
<dbReference type="EMBL" id="MLJW01006850">
    <property type="protein sequence ID" value="OIQ66080.1"/>
    <property type="molecule type" value="Genomic_DNA"/>
</dbReference>
<reference evidence="1" key="1">
    <citation type="submission" date="2016-10" db="EMBL/GenBank/DDBJ databases">
        <title>Sequence of Gallionella enrichment culture.</title>
        <authorList>
            <person name="Poehlein A."/>
            <person name="Muehling M."/>
            <person name="Daniel R."/>
        </authorList>
    </citation>
    <scope>NUCLEOTIDE SEQUENCE</scope>
</reference>
<dbReference type="AlphaFoldDB" id="A0A1J5P5S5"/>
<sequence>MQCFLQQRKLLSKGIDLRVLRTVGLTRLLHQGLLERGQILRQLLARITRRIADLAAQLMRQLVSTGTDLHQQRLLPCNLFLLLCALPGGIGAATEQHQQHCRVGNGQRQCAPHDKFKHA</sequence>
<accession>A0A1J5P5S5</accession>
<comment type="caution">
    <text evidence="1">The sequence shown here is derived from an EMBL/GenBank/DDBJ whole genome shotgun (WGS) entry which is preliminary data.</text>
</comment>
<protein>
    <submittedName>
        <fullName evidence="1">Uncharacterized protein</fullName>
    </submittedName>
</protein>